<keyword evidence="2" id="KW-1185">Reference proteome</keyword>
<organism evidence="1 2">
    <name type="scientific">Oceanobacillus piezotolerans</name>
    <dbReference type="NCBI Taxonomy" id="2448030"/>
    <lineage>
        <taxon>Bacteria</taxon>
        <taxon>Bacillati</taxon>
        <taxon>Bacillota</taxon>
        <taxon>Bacilli</taxon>
        <taxon>Bacillales</taxon>
        <taxon>Bacillaceae</taxon>
        <taxon>Oceanobacillus</taxon>
    </lineage>
</organism>
<evidence type="ECO:0000313" key="1">
    <source>
        <dbReference type="EMBL" id="RLL43631.1"/>
    </source>
</evidence>
<sequence>MRFSNTNVAGTQPKKRTILAEEIYVDSYGRIGLGETSQRRQSRGGSTAARGKRSIFPQRLSPLFRSFFLFSKHICPSLILLHAWPASNVQLLHHPIYKLVPMFFQHYDFNTFLISLICSKCRCSCKYTASTH</sequence>
<evidence type="ECO:0000313" key="2">
    <source>
        <dbReference type="Proteomes" id="UP000270219"/>
    </source>
</evidence>
<gene>
    <name evidence="1" type="ORF">D8M04_11955</name>
</gene>
<dbReference type="AlphaFoldDB" id="A0A498DBZ3"/>
<comment type="caution">
    <text evidence="1">The sequence shown here is derived from an EMBL/GenBank/DDBJ whole genome shotgun (WGS) entry which is preliminary data.</text>
</comment>
<dbReference type="EMBL" id="RCHR01000004">
    <property type="protein sequence ID" value="RLL43631.1"/>
    <property type="molecule type" value="Genomic_DNA"/>
</dbReference>
<reference evidence="1 2" key="1">
    <citation type="submission" date="2018-10" db="EMBL/GenBank/DDBJ databases">
        <title>Oceanobacillus sp. YLB-02 draft genome.</title>
        <authorList>
            <person name="Yu L."/>
        </authorList>
    </citation>
    <scope>NUCLEOTIDE SEQUENCE [LARGE SCALE GENOMIC DNA]</scope>
    <source>
        <strain evidence="1 2">YLB-02</strain>
    </source>
</reference>
<proteinExistence type="predicted"/>
<protein>
    <submittedName>
        <fullName evidence="1">Uncharacterized protein</fullName>
    </submittedName>
</protein>
<accession>A0A498DBZ3</accession>
<dbReference type="Proteomes" id="UP000270219">
    <property type="component" value="Unassembled WGS sequence"/>
</dbReference>
<name>A0A498DBZ3_9BACI</name>